<proteinExistence type="inferred from homology"/>
<sequence>GWGVQVGKYLNVSVVNSAVPGKSSRSFTTQGYFNGMYNQVRSGDIVVIEFGHNEGGGAGKPQQGVCPGTSLTATCQFDGQTVYTYHKYMTDAVNTFKSKGARVIVSSQTPKNPFRDSSGTPIYVSYAQQVAQSTSVSYVDHFALTVKRYQQLGSGTVNAYFPQDNIHTNAAGADTVAQAFLRGVLCDSANPLRASVANTNVQPSTCPDCMLHRCV</sequence>
<dbReference type="PANTHER" id="PTHR43695">
    <property type="entry name" value="PUTATIVE (AFU_ORTHOLOGUE AFUA_2G17250)-RELATED"/>
    <property type="match status" value="1"/>
</dbReference>
<dbReference type="InterPro" id="IPR001087">
    <property type="entry name" value="GDSL"/>
</dbReference>
<dbReference type="OrthoDB" id="2141316at2759"/>
<gene>
    <name evidence="3" type="ORF">EXIGLDRAFT_603395</name>
</gene>
<dbReference type="AlphaFoldDB" id="A0A165NR65"/>
<evidence type="ECO:0000313" key="3">
    <source>
        <dbReference type="EMBL" id="KZW01103.1"/>
    </source>
</evidence>
<reference evidence="3 4" key="1">
    <citation type="journal article" date="2016" name="Mol. Biol. Evol.">
        <title>Comparative Genomics of Early-Diverging Mushroom-Forming Fungi Provides Insights into the Origins of Lignocellulose Decay Capabilities.</title>
        <authorList>
            <person name="Nagy L.G."/>
            <person name="Riley R."/>
            <person name="Tritt A."/>
            <person name="Adam C."/>
            <person name="Daum C."/>
            <person name="Floudas D."/>
            <person name="Sun H."/>
            <person name="Yadav J.S."/>
            <person name="Pangilinan J."/>
            <person name="Larsson K.H."/>
            <person name="Matsuura K."/>
            <person name="Barry K."/>
            <person name="Labutti K."/>
            <person name="Kuo R."/>
            <person name="Ohm R.A."/>
            <person name="Bhattacharya S.S."/>
            <person name="Shirouzu T."/>
            <person name="Yoshinaga Y."/>
            <person name="Martin F.M."/>
            <person name="Grigoriev I.V."/>
            <person name="Hibbett D.S."/>
        </authorList>
    </citation>
    <scope>NUCLEOTIDE SEQUENCE [LARGE SCALE GENOMIC DNA]</scope>
    <source>
        <strain evidence="3 4">HHB12029</strain>
    </source>
</reference>
<dbReference type="Proteomes" id="UP000077266">
    <property type="component" value="Unassembled WGS sequence"/>
</dbReference>
<name>A0A165NR65_EXIGL</name>
<dbReference type="InterPro" id="IPR037459">
    <property type="entry name" value="RhgT-like"/>
</dbReference>
<dbReference type="EMBL" id="KV425896">
    <property type="protein sequence ID" value="KZW01103.1"/>
    <property type="molecule type" value="Genomic_DNA"/>
</dbReference>
<accession>A0A165NR65</accession>
<dbReference type="InterPro" id="IPR036514">
    <property type="entry name" value="SGNH_hydro_sf"/>
</dbReference>
<dbReference type="Pfam" id="PF00657">
    <property type="entry name" value="Lipase_GDSL"/>
    <property type="match status" value="1"/>
</dbReference>
<dbReference type="Gene3D" id="3.40.50.1110">
    <property type="entry name" value="SGNH hydrolase"/>
    <property type="match status" value="1"/>
</dbReference>
<dbReference type="PANTHER" id="PTHR43695:SF1">
    <property type="entry name" value="RHAMNOGALACTURONAN ACETYLESTERASE"/>
    <property type="match status" value="1"/>
</dbReference>
<organism evidence="3 4">
    <name type="scientific">Exidia glandulosa HHB12029</name>
    <dbReference type="NCBI Taxonomy" id="1314781"/>
    <lineage>
        <taxon>Eukaryota</taxon>
        <taxon>Fungi</taxon>
        <taxon>Dikarya</taxon>
        <taxon>Basidiomycota</taxon>
        <taxon>Agaricomycotina</taxon>
        <taxon>Agaricomycetes</taxon>
        <taxon>Auriculariales</taxon>
        <taxon>Exidiaceae</taxon>
        <taxon>Exidia</taxon>
    </lineage>
</organism>
<feature type="non-terminal residue" evidence="3">
    <location>
        <position position="1"/>
    </location>
</feature>
<dbReference type="GO" id="GO:0016787">
    <property type="term" value="F:hydrolase activity"/>
    <property type="evidence" value="ECO:0007669"/>
    <property type="project" value="UniProtKB-KW"/>
</dbReference>
<keyword evidence="2 3" id="KW-0378">Hydrolase</keyword>
<dbReference type="STRING" id="1314781.A0A165NR65"/>
<evidence type="ECO:0000256" key="1">
    <source>
        <dbReference type="ARBA" id="ARBA00008668"/>
    </source>
</evidence>
<keyword evidence="4" id="KW-1185">Reference proteome</keyword>
<dbReference type="SUPFAM" id="SSF52266">
    <property type="entry name" value="SGNH hydrolase"/>
    <property type="match status" value="1"/>
</dbReference>
<evidence type="ECO:0000313" key="4">
    <source>
        <dbReference type="Proteomes" id="UP000077266"/>
    </source>
</evidence>
<comment type="similarity">
    <text evidence="1">Belongs to the 'GDSL' lipolytic enzyme family.</text>
</comment>
<protein>
    <submittedName>
        <fullName evidence="3">SGNH hydrolase</fullName>
    </submittedName>
</protein>
<evidence type="ECO:0000256" key="2">
    <source>
        <dbReference type="ARBA" id="ARBA00022801"/>
    </source>
</evidence>
<dbReference type="InParanoid" id="A0A165NR65"/>